<keyword evidence="1" id="KW-1133">Transmembrane helix</keyword>
<accession>A0A1C7P1J6</accession>
<proteinExistence type="predicted"/>
<feature type="transmembrane region" description="Helical" evidence="1">
    <location>
        <begin position="6"/>
        <end position="26"/>
    </location>
</feature>
<dbReference type="EMBL" id="LGLV01000007">
    <property type="protein sequence ID" value="OBZ95152.1"/>
    <property type="molecule type" value="Genomic_DNA"/>
</dbReference>
<protein>
    <recommendedName>
        <fullName evidence="4">Transmembrane protein</fullName>
    </recommendedName>
</protein>
<evidence type="ECO:0008006" key="4">
    <source>
        <dbReference type="Google" id="ProtNLM"/>
    </source>
</evidence>
<evidence type="ECO:0000313" key="2">
    <source>
        <dbReference type="EMBL" id="OBZ95152.1"/>
    </source>
</evidence>
<reference evidence="2 3" key="1">
    <citation type="journal article" date="2016" name="Syst. Appl. Microbiol.">
        <title>Pararhizobium polonicum sp. nov. isolated from tumors on stone fruit rootstocks.</title>
        <authorList>
            <person name="Pulawska J."/>
            <person name="Kuzmanovic N."/>
            <person name="Willems A."/>
            <person name="Pothier J.F."/>
        </authorList>
    </citation>
    <scope>NUCLEOTIDE SEQUENCE [LARGE SCALE GENOMIC DNA]</scope>
    <source>
        <strain evidence="2 3">F5.1</strain>
    </source>
</reference>
<organism evidence="2 3">
    <name type="scientific">Pararhizobium polonicum</name>
    <dbReference type="NCBI Taxonomy" id="1612624"/>
    <lineage>
        <taxon>Bacteria</taxon>
        <taxon>Pseudomonadati</taxon>
        <taxon>Pseudomonadota</taxon>
        <taxon>Alphaproteobacteria</taxon>
        <taxon>Hyphomicrobiales</taxon>
        <taxon>Rhizobiaceae</taxon>
        <taxon>Rhizobium/Agrobacterium group</taxon>
        <taxon>Pararhizobium</taxon>
    </lineage>
</organism>
<keyword evidence="1" id="KW-0812">Transmembrane</keyword>
<sequence>MSNVQIAELVYGATALLYLALTYIEGEKGGDQWPLHRVAGLVFCLFWPLLTVVFIHKFATSPSRPKFVFVDHALAIRSKPAARSPD</sequence>
<feature type="transmembrane region" description="Helical" evidence="1">
    <location>
        <begin position="38"/>
        <end position="59"/>
    </location>
</feature>
<evidence type="ECO:0000313" key="3">
    <source>
        <dbReference type="Proteomes" id="UP000093111"/>
    </source>
</evidence>
<keyword evidence="3" id="KW-1185">Reference proteome</keyword>
<dbReference type="Proteomes" id="UP000093111">
    <property type="component" value="Unassembled WGS sequence"/>
</dbReference>
<dbReference type="OrthoDB" id="8403717at2"/>
<dbReference type="AlphaFoldDB" id="A0A1C7P1J6"/>
<comment type="caution">
    <text evidence="2">The sequence shown here is derived from an EMBL/GenBank/DDBJ whole genome shotgun (WGS) entry which is preliminary data.</text>
</comment>
<evidence type="ECO:0000256" key="1">
    <source>
        <dbReference type="SAM" id="Phobius"/>
    </source>
</evidence>
<keyword evidence="1" id="KW-0472">Membrane</keyword>
<gene>
    <name evidence="2" type="ORF">ADU59_11135</name>
</gene>
<dbReference type="RefSeq" id="WP_068954196.1">
    <property type="nucleotide sequence ID" value="NZ_LGLV01000007.1"/>
</dbReference>
<name>A0A1C7P1J6_9HYPH</name>